<feature type="transmembrane region" description="Helical" evidence="7">
    <location>
        <begin position="83"/>
        <end position="100"/>
    </location>
</feature>
<dbReference type="InterPro" id="IPR032808">
    <property type="entry name" value="DoxX"/>
</dbReference>
<feature type="transmembrane region" description="Helical" evidence="7">
    <location>
        <begin position="112"/>
        <end position="135"/>
    </location>
</feature>
<evidence type="ECO:0000256" key="1">
    <source>
        <dbReference type="ARBA" id="ARBA00004651"/>
    </source>
</evidence>
<evidence type="ECO:0000256" key="6">
    <source>
        <dbReference type="ARBA" id="ARBA00023136"/>
    </source>
</evidence>
<evidence type="ECO:0008006" key="10">
    <source>
        <dbReference type="Google" id="ProtNLM"/>
    </source>
</evidence>
<keyword evidence="6 7" id="KW-0472">Membrane</keyword>
<gene>
    <name evidence="8" type="ORF">GCM10023183_02800</name>
</gene>
<feature type="transmembrane region" description="Helical" evidence="7">
    <location>
        <begin position="21"/>
        <end position="39"/>
    </location>
</feature>
<dbReference type="RefSeq" id="WP_345161580.1">
    <property type="nucleotide sequence ID" value="NZ_BAABGX010000001.1"/>
</dbReference>
<evidence type="ECO:0000256" key="5">
    <source>
        <dbReference type="ARBA" id="ARBA00022989"/>
    </source>
</evidence>
<comment type="subcellular location">
    <subcellularLocation>
        <location evidence="1">Cell membrane</location>
        <topology evidence="1">Multi-pass membrane protein</topology>
    </subcellularLocation>
</comment>
<proteinExistence type="inferred from homology"/>
<dbReference type="PANTHER" id="PTHR33452:SF1">
    <property type="entry name" value="INNER MEMBRANE PROTEIN YPHA-RELATED"/>
    <property type="match status" value="1"/>
</dbReference>
<name>A0ABP8F765_9BACT</name>
<accession>A0ABP8F765</accession>
<dbReference type="PANTHER" id="PTHR33452">
    <property type="entry name" value="OXIDOREDUCTASE CATD-RELATED"/>
    <property type="match status" value="1"/>
</dbReference>
<evidence type="ECO:0000313" key="8">
    <source>
        <dbReference type="EMBL" id="GAA4296189.1"/>
    </source>
</evidence>
<dbReference type="Pfam" id="PF07681">
    <property type="entry name" value="DoxX"/>
    <property type="match status" value="1"/>
</dbReference>
<evidence type="ECO:0000256" key="7">
    <source>
        <dbReference type="SAM" id="Phobius"/>
    </source>
</evidence>
<sequence>MAWTNNVDSWQTKHHPIIYDIGRVALGLFLLYKGLMFISDTSALAQIMEKSQFEFVALGLAHLVAFAHLVGGPMIALGLKTRFAAAVQIPILLGAVLFVNPDRGFYSENTELWLSIITLVLLVVYLIGGSGYYSLDRKMDEHATRTDPLWHHDTHSYD</sequence>
<comment type="similarity">
    <text evidence="2">Belongs to the DoxX family.</text>
</comment>
<keyword evidence="3" id="KW-1003">Cell membrane</keyword>
<evidence type="ECO:0000313" key="9">
    <source>
        <dbReference type="Proteomes" id="UP001501844"/>
    </source>
</evidence>
<keyword evidence="9" id="KW-1185">Reference proteome</keyword>
<evidence type="ECO:0000256" key="4">
    <source>
        <dbReference type="ARBA" id="ARBA00022692"/>
    </source>
</evidence>
<keyword evidence="4 7" id="KW-0812">Transmembrane</keyword>
<evidence type="ECO:0000256" key="3">
    <source>
        <dbReference type="ARBA" id="ARBA00022475"/>
    </source>
</evidence>
<reference evidence="9" key="1">
    <citation type="journal article" date="2019" name="Int. J. Syst. Evol. Microbiol.">
        <title>The Global Catalogue of Microorganisms (GCM) 10K type strain sequencing project: providing services to taxonomists for standard genome sequencing and annotation.</title>
        <authorList>
            <consortium name="The Broad Institute Genomics Platform"/>
            <consortium name="The Broad Institute Genome Sequencing Center for Infectious Disease"/>
            <person name="Wu L."/>
            <person name="Ma J."/>
        </authorList>
    </citation>
    <scope>NUCLEOTIDE SEQUENCE [LARGE SCALE GENOMIC DNA]</scope>
    <source>
        <strain evidence="9">JCM 17917</strain>
    </source>
</reference>
<dbReference type="Proteomes" id="UP001501844">
    <property type="component" value="Unassembled WGS sequence"/>
</dbReference>
<evidence type="ECO:0000256" key="2">
    <source>
        <dbReference type="ARBA" id="ARBA00006679"/>
    </source>
</evidence>
<feature type="transmembrane region" description="Helical" evidence="7">
    <location>
        <begin position="51"/>
        <end position="71"/>
    </location>
</feature>
<organism evidence="8 9">
    <name type="scientific">Nibribacter koreensis</name>
    <dbReference type="NCBI Taxonomy" id="1084519"/>
    <lineage>
        <taxon>Bacteria</taxon>
        <taxon>Pseudomonadati</taxon>
        <taxon>Bacteroidota</taxon>
        <taxon>Cytophagia</taxon>
        <taxon>Cytophagales</taxon>
        <taxon>Hymenobacteraceae</taxon>
        <taxon>Nibribacter</taxon>
    </lineage>
</organism>
<dbReference type="InterPro" id="IPR051907">
    <property type="entry name" value="DoxX-like_oxidoreductase"/>
</dbReference>
<comment type="caution">
    <text evidence="8">The sequence shown here is derived from an EMBL/GenBank/DDBJ whole genome shotgun (WGS) entry which is preliminary data.</text>
</comment>
<protein>
    <recommendedName>
        <fullName evidence="10">DoxX family protein</fullName>
    </recommendedName>
</protein>
<keyword evidence="5 7" id="KW-1133">Transmembrane helix</keyword>
<dbReference type="EMBL" id="BAABGX010000001">
    <property type="protein sequence ID" value="GAA4296189.1"/>
    <property type="molecule type" value="Genomic_DNA"/>
</dbReference>